<dbReference type="InterPro" id="IPR009003">
    <property type="entry name" value="Peptidase_S1_PA"/>
</dbReference>
<keyword evidence="2" id="KW-1185">Reference proteome</keyword>
<dbReference type="AlphaFoldDB" id="A0A0C3SD49"/>
<dbReference type="Proteomes" id="UP000053257">
    <property type="component" value="Unassembled WGS sequence"/>
</dbReference>
<sequence>MALRLVLRRPTLRAIAPAVCPRSYATVHPGTFAGEPPEIPENNKAAPGPAAAPTALDALILSELRRMPSASIPSLVRQFDDNAGKVLSVALPYESRPGAERRVRFEENDHSVLMVAHAAQDADRHKVSVCSGFALNVPAEGEESRSVLLTCAHTLQEMRRSPLLSPVLNDTAKITDALLRSGTYVVSQAPGKHVPSFHPVRAIQSSLPRPDLVVLSADSVVNPPIAHTLPISPYPAYPGTTIRAHFVVVTEPAEGGWHPWVGGLWSKWVRGTVLGYRDYAGREAQPGTYDALSHLLFEPLPTPGSSGGPIVDEESGAVVGVILGTRMDNRVGGVRGWGVPAEMVYEMFSLPGLELKYKA</sequence>
<protein>
    <recommendedName>
        <fullName evidence="3">Peptidase S1 domain-containing protein</fullName>
    </recommendedName>
</protein>
<accession>A0A0C3SD49</accession>
<reference evidence="1 2" key="1">
    <citation type="journal article" date="2014" name="PLoS Genet.">
        <title>Analysis of the Phlebiopsis gigantea genome, transcriptome and secretome provides insight into its pioneer colonization strategies of wood.</title>
        <authorList>
            <person name="Hori C."/>
            <person name="Ishida T."/>
            <person name="Igarashi K."/>
            <person name="Samejima M."/>
            <person name="Suzuki H."/>
            <person name="Master E."/>
            <person name="Ferreira P."/>
            <person name="Ruiz-Duenas F.J."/>
            <person name="Held B."/>
            <person name="Canessa P."/>
            <person name="Larrondo L.F."/>
            <person name="Schmoll M."/>
            <person name="Druzhinina I.S."/>
            <person name="Kubicek C.P."/>
            <person name="Gaskell J.A."/>
            <person name="Kersten P."/>
            <person name="St John F."/>
            <person name="Glasner J."/>
            <person name="Sabat G."/>
            <person name="Splinter BonDurant S."/>
            <person name="Syed K."/>
            <person name="Yadav J."/>
            <person name="Mgbeahuruike A.C."/>
            <person name="Kovalchuk A."/>
            <person name="Asiegbu F.O."/>
            <person name="Lackner G."/>
            <person name="Hoffmeister D."/>
            <person name="Rencoret J."/>
            <person name="Gutierrez A."/>
            <person name="Sun H."/>
            <person name="Lindquist E."/>
            <person name="Barry K."/>
            <person name="Riley R."/>
            <person name="Grigoriev I.V."/>
            <person name="Henrissat B."/>
            <person name="Kues U."/>
            <person name="Berka R.M."/>
            <person name="Martinez A.T."/>
            <person name="Covert S.F."/>
            <person name="Blanchette R.A."/>
            <person name="Cullen D."/>
        </authorList>
    </citation>
    <scope>NUCLEOTIDE SEQUENCE [LARGE SCALE GENOMIC DNA]</scope>
    <source>
        <strain evidence="1 2">11061_1 CR5-6</strain>
    </source>
</reference>
<dbReference type="STRING" id="745531.A0A0C3SD49"/>
<dbReference type="Pfam" id="PF13365">
    <property type="entry name" value="Trypsin_2"/>
    <property type="match status" value="1"/>
</dbReference>
<proteinExistence type="predicted"/>
<dbReference type="HOGENOM" id="CLU_049073_0_0_1"/>
<dbReference type="OrthoDB" id="10054765at2759"/>
<evidence type="ECO:0000313" key="1">
    <source>
        <dbReference type="EMBL" id="KIP11507.1"/>
    </source>
</evidence>
<gene>
    <name evidence="1" type="ORF">PHLGIDRAFT_124897</name>
</gene>
<evidence type="ECO:0008006" key="3">
    <source>
        <dbReference type="Google" id="ProtNLM"/>
    </source>
</evidence>
<dbReference type="SUPFAM" id="SSF50494">
    <property type="entry name" value="Trypsin-like serine proteases"/>
    <property type="match status" value="1"/>
</dbReference>
<dbReference type="EMBL" id="KN840446">
    <property type="protein sequence ID" value="KIP11507.1"/>
    <property type="molecule type" value="Genomic_DNA"/>
</dbReference>
<name>A0A0C3SD49_PHLG1</name>
<organism evidence="1 2">
    <name type="scientific">Phlebiopsis gigantea (strain 11061_1 CR5-6)</name>
    <name type="common">White-rot fungus</name>
    <name type="synonym">Peniophora gigantea</name>
    <dbReference type="NCBI Taxonomy" id="745531"/>
    <lineage>
        <taxon>Eukaryota</taxon>
        <taxon>Fungi</taxon>
        <taxon>Dikarya</taxon>
        <taxon>Basidiomycota</taxon>
        <taxon>Agaricomycotina</taxon>
        <taxon>Agaricomycetes</taxon>
        <taxon>Polyporales</taxon>
        <taxon>Phanerochaetaceae</taxon>
        <taxon>Phlebiopsis</taxon>
    </lineage>
</organism>
<evidence type="ECO:0000313" key="2">
    <source>
        <dbReference type="Proteomes" id="UP000053257"/>
    </source>
</evidence>